<accession>A0A4R4ZWJ4</accession>
<dbReference type="PANTHER" id="PTHR11695">
    <property type="entry name" value="ALCOHOL DEHYDROGENASE RELATED"/>
    <property type="match status" value="1"/>
</dbReference>
<evidence type="ECO:0000259" key="2">
    <source>
        <dbReference type="SMART" id="SM00829"/>
    </source>
</evidence>
<protein>
    <submittedName>
        <fullName evidence="3">NADP-dependent oxidoreductase</fullName>
    </submittedName>
</protein>
<evidence type="ECO:0000256" key="1">
    <source>
        <dbReference type="ARBA" id="ARBA00023002"/>
    </source>
</evidence>
<name>A0A4R4ZWJ4_9ACTN</name>
<dbReference type="Gene3D" id="3.40.50.720">
    <property type="entry name" value="NAD(P)-binding Rossmann-like Domain"/>
    <property type="match status" value="1"/>
</dbReference>
<proteinExistence type="predicted"/>
<dbReference type="Pfam" id="PF08240">
    <property type="entry name" value="ADH_N"/>
    <property type="match status" value="1"/>
</dbReference>
<dbReference type="AlphaFoldDB" id="A0A4R4ZWJ4"/>
<sequence>MNKKTMQAAVAKAPGGPEVLQLEEVERPTPGLTEILVRVHAAGVNPTDWKSRAEGRDYGYPAILGYDVAGVIEEVGVGVTWLRVGDEVLGMPMFPHLPGAYAEYVVAPSRQFVRKPKTLTFEQAAGLPLAALTAWQGLVETGGLQPGHRVLIHAAAGGVGHLAVQIAKALGAYVIGTASAPKHEFVRALGADEVIDYRTEDFTAVLADQPVDVVFDPIAGETGLRSLKILKDGGSFVSILPVAPEAVAEADRRGIQAEFTLVEPDRLALTAITDLVEEGKLRLEIDSVFPLAEAADAHRRGETNKASGKIVIKVL</sequence>
<dbReference type="Proteomes" id="UP000295124">
    <property type="component" value="Unassembled WGS sequence"/>
</dbReference>
<dbReference type="SUPFAM" id="SSF50129">
    <property type="entry name" value="GroES-like"/>
    <property type="match status" value="1"/>
</dbReference>
<dbReference type="CDD" id="cd05289">
    <property type="entry name" value="MDR_like_2"/>
    <property type="match status" value="1"/>
</dbReference>
<dbReference type="RefSeq" id="WP_132164935.1">
    <property type="nucleotide sequence ID" value="NZ_SMKX01000005.1"/>
</dbReference>
<keyword evidence="4" id="KW-1185">Reference proteome</keyword>
<dbReference type="InterPro" id="IPR020843">
    <property type="entry name" value="ER"/>
</dbReference>
<dbReference type="PANTHER" id="PTHR11695:SF294">
    <property type="entry name" value="RETICULON-4-INTERACTING PROTEIN 1, MITOCHONDRIAL"/>
    <property type="match status" value="1"/>
</dbReference>
<dbReference type="InterPro" id="IPR036291">
    <property type="entry name" value="NAD(P)-bd_dom_sf"/>
</dbReference>
<evidence type="ECO:0000313" key="3">
    <source>
        <dbReference type="EMBL" id="TDD62634.1"/>
    </source>
</evidence>
<dbReference type="SMART" id="SM00829">
    <property type="entry name" value="PKS_ER"/>
    <property type="match status" value="1"/>
</dbReference>
<dbReference type="InterPro" id="IPR002364">
    <property type="entry name" value="Quin_OxRdtase/zeta-crystal_CS"/>
</dbReference>
<organism evidence="3 4">
    <name type="scientific">Kribbella antibiotica</name>
    <dbReference type="NCBI Taxonomy" id="190195"/>
    <lineage>
        <taxon>Bacteria</taxon>
        <taxon>Bacillati</taxon>
        <taxon>Actinomycetota</taxon>
        <taxon>Actinomycetes</taxon>
        <taxon>Propionibacteriales</taxon>
        <taxon>Kribbellaceae</taxon>
        <taxon>Kribbella</taxon>
    </lineage>
</organism>
<dbReference type="GO" id="GO:0008270">
    <property type="term" value="F:zinc ion binding"/>
    <property type="evidence" value="ECO:0007669"/>
    <property type="project" value="InterPro"/>
</dbReference>
<feature type="domain" description="Enoyl reductase (ER)" evidence="2">
    <location>
        <begin position="15"/>
        <end position="312"/>
    </location>
</feature>
<reference evidence="3 4" key="1">
    <citation type="submission" date="2019-03" db="EMBL/GenBank/DDBJ databases">
        <title>Draft genome sequences of novel Actinobacteria.</title>
        <authorList>
            <person name="Sahin N."/>
            <person name="Ay H."/>
            <person name="Saygin H."/>
        </authorList>
    </citation>
    <scope>NUCLEOTIDE SEQUENCE [LARGE SCALE GENOMIC DNA]</scope>
    <source>
        <strain evidence="3 4">JCM 13523</strain>
    </source>
</reference>
<dbReference type="InterPro" id="IPR050700">
    <property type="entry name" value="YIM1/Zinc_Alcohol_DH_Fams"/>
</dbReference>
<dbReference type="EMBL" id="SMKX01000005">
    <property type="protein sequence ID" value="TDD62634.1"/>
    <property type="molecule type" value="Genomic_DNA"/>
</dbReference>
<dbReference type="InterPro" id="IPR011032">
    <property type="entry name" value="GroES-like_sf"/>
</dbReference>
<keyword evidence="1" id="KW-0560">Oxidoreductase</keyword>
<dbReference type="Gene3D" id="3.90.180.10">
    <property type="entry name" value="Medium-chain alcohol dehydrogenases, catalytic domain"/>
    <property type="match status" value="1"/>
</dbReference>
<gene>
    <name evidence="3" type="ORF">E1263_02650</name>
</gene>
<dbReference type="OrthoDB" id="9801186at2"/>
<comment type="caution">
    <text evidence="3">The sequence shown here is derived from an EMBL/GenBank/DDBJ whole genome shotgun (WGS) entry which is preliminary data.</text>
</comment>
<dbReference type="InterPro" id="IPR013154">
    <property type="entry name" value="ADH-like_N"/>
</dbReference>
<dbReference type="PROSITE" id="PS01162">
    <property type="entry name" value="QOR_ZETA_CRYSTAL"/>
    <property type="match status" value="1"/>
</dbReference>
<dbReference type="SUPFAM" id="SSF51735">
    <property type="entry name" value="NAD(P)-binding Rossmann-fold domains"/>
    <property type="match status" value="1"/>
</dbReference>
<evidence type="ECO:0000313" key="4">
    <source>
        <dbReference type="Proteomes" id="UP000295124"/>
    </source>
</evidence>
<dbReference type="Pfam" id="PF13602">
    <property type="entry name" value="ADH_zinc_N_2"/>
    <property type="match status" value="1"/>
</dbReference>
<dbReference type="GO" id="GO:0016491">
    <property type="term" value="F:oxidoreductase activity"/>
    <property type="evidence" value="ECO:0007669"/>
    <property type="project" value="UniProtKB-KW"/>
</dbReference>